<organism evidence="2 3">
    <name type="scientific">Spirosoma endbachense</name>
    <dbReference type="NCBI Taxonomy" id="2666025"/>
    <lineage>
        <taxon>Bacteria</taxon>
        <taxon>Pseudomonadati</taxon>
        <taxon>Bacteroidota</taxon>
        <taxon>Cytophagia</taxon>
        <taxon>Cytophagales</taxon>
        <taxon>Cytophagaceae</taxon>
        <taxon>Spirosoma</taxon>
    </lineage>
</organism>
<feature type="transmembrane region" description="Helical" evidence="1">
    <location>
        <begin position="67"/>
        <end position="84"/>
    </location>
</feature>
<dbReference type="EMBL" id="CP045997">
    <property type="protein sequence ID" value="QHV93667.1"/>
    <property type="molecule type" value="Genomic_DNA"/>
</dbReference>
<keyword evidence="3" id="KW-1185">Reference proteome</keyword>
<keyword evidence="1" id="KW-1133">Transmembrane helix</keyword>
<protein>
    <submittedName>
        <fullName evidence="2">Uncharacterized protein</fullName>
    </submittedName>
</protein>
<dbReference type="Proteomes" id="UP000464577">
    <property type="component" value="Chromosome"/>
</dbReference>
<dbReference type="RefSeq" id="WP_162384086.1">
    <property type="nucleotide sequence ID" value="NZ_CP045997.1"/>
</dbReference>
<gene>
    <name evidence="2" type="ORF">GJR95_00840</name>
</gene>
<reference evidence="2 3" key="1">
    <citation type="submission" date="2019-11" db="EMBL/GenBank/DDBJ databases">
        <title>Spirosoma endbachense sp. nov., isolated from a natural salt meadow.</title>
        <authorList>
            <person name="Rojas J."/>
            <person name="Ambika Manirajan B."/>
            <person name="Ratering S."/>
            <person name="Suarez C."/>
            <person name="Geissler-Plaum R."/>
            <person name="Schnell S."/>
        </authorList>
    </citation>
    <scope>NUCLEOTIDE SEQUENCE [LARGE SCALE GENOMIC DNA]</scope>
    <source>
        <strain evidence="2 3">I-24</strain>
    </source>
</reference>
<keyword evidence="1" id="KW-0472">Membrane</keyword>
<feature type="transmembrane region" description="Helical" evidence="1">
    <location>
        <begin position="104"/>
        <end position="124"/>
    </location>
</feature>
<evidence type="ECO:0000313" key="2">
    <source>
        <dbReference type="EMBL" id="QHV93667.1"/>
    </source>
</evidence>
<dbReference type="AlphaFoldDB" id="A0A6P1VPN9"/>
<name>A0A6P1VPN9_9BACT</name>
<feature type="transmembrane region" description="Helical" evidence="1">
    <location>
        <begin position="44"/>
        <end position="60"/>
    </location>
</feature>
<evidence type="ECO:0000256" key="1">
    <source>
        <dbReference type="SAM" id="Phobius"/>
    </source>
</evidence>
<sequence length="125" mass="13771">MPRFVQLLIGPELFWVLVVCAALLLAQANVPPSKSVEDIIENLHLWISLAGILTFSLWFVPGINRDWLLLRIWIAAIVGAHFALDKALSAHSEQSPGIGTVYIAGLLFLFFVLLVGSVVVKVFYA</sequence>
<dbReference type="KEGG" id="senf:GJR95_00840"/>
<proteinExistence type="predicted"/>
<accession>A0A6P1VPN9</accession>
<keyword evidence="1" id="KW-0812">Transmembrane</keyword>
<evidence type="ECO:0000313" key="3">
    <source>
        <dbReference type="Proteomes" id="UP000464577"/>
    </source>
</evidence>